<proteinExistence type="predicted"/>
<keyword evidence="4" id="KW-1185">Reference proteome</keyword>
<name>A0ABP6Y2C3_9FLAO</name>
<dbReference type="Pfam" id="PF14237">
    <property type="entry name" value="GYF_2"/>
    <property type="match status" value="1"/>
</dbReference>
<reference evidence="4" key="1">
    <citation type="journal article" date="2019" name="Int. J. Syst. Evol. Microbiol.">
        <title>The Global Catalogue of Microorganisms (GCM) 10K type strain sequencing project: providing services to taxonomists for standard genome sequencing and annotation.</title>
        <authorList>
            <consortium name="The Broad Institute Genomics Platform"/>
            <consortium name="The Broad Institute Genome Sequencing Center for Infectious Disease"/>
            <person name="Wu L."/>
            <person name="Ma J."/>
        </authorList>
    </citation>
    <scope>NUCLEOTIDE SEQUENCE [LARGE SCALE GENOMIC DNA]</scope>
    <source>
        <strain evidence="4">JCM 17111</strain>
    </source>
</reference>
<evidence type="ECO:0000313" key="3">
    <source>
        <dbReference type="EMBL" id="GAA3576326.1"/>
    </source>
</evidence>
<evidence type="ECO:0000313" key="4">
    <source>
        <dbReference type="Proteomes" id="UP001500954"/>
    </source>
</evidence>
<dbReference type="CDD" id="cd03408">
    <property type="entry name" value="SPFH_like_u1"/>
    <property type="match status" value="1"/>
</dbReference>
<evidence type="ECO:0000259" key="1">
    <source>
        <dbReference type="Pfam" id="PF13421"/>
    </source>
</evidence>
<dbReference type="Proteomes" id="UP001500954">
    <property type="component" value="Unassembled WGS sequence"/>
</dbReference>
<dbReference type="InterPro" id="IPR036013">
    <property type="entry name" value="Band_7/SPFH_dom_sf"/>
</dbReference>
<dbReference type="PANTHER" id="PTHR37826:SF2">
    <property type="entry name" value="ZINC-RIBBON DOMAIN-CONTAINING PROTEIN"/>
    <property type="match status" value="1"/>
</dbReference>
<accession>A0ABP6Y2C3</accession>
<feature type="domain" description="GYF" evidence="2">
    <location>
        <begin position="313"/>
        <end position="362"/>
    </location>
</feature>
<comment type="caution">
    <text evidence="3">The sequence shown here is derived from an EMBL/GenBank/DDBJ whole genome shotgun (WGS) entry which is preliminary data.</text>
</comment>
<dbReference type="InterPro" id="IPR033880">
    <property type="entry name" value="SPFH_YdjI"/>
</dbReference>
<dbReference type="SUPFAM" id="SSF117892">
    <property type="entry name" value="Band 7/SPFH domain"/>
    <property type="match status" value="1"/>
</dbReference>
<organism evidence="3 4">
    <name type="scientific">Snuella lapsa</name>
    <dbReference type="NCBI Taxonomy" id="870481"/>
    <lineage>
        <taxon>Bacteria</taxon>
        <taxon>Pseudomonadati</taxon>
        <taxon>Bacteroidota</taxon>
        <taxon>Flavobacteriia</taxon>
        <taxon>Flavobacteriales</taxon>
        <taxon>Flavobacteriaceae</taxon>
        <taxon>Snuella</taxon>
    </lineage>
</organism>
<evidence type="ECO:0000259" key="2">
    <source>
        <dbReference type="Pfam" id="PF14237"/>
    </source>
</evidence>
<dbReference type="PANTHER" id="PTHR37826">
    <property type="entry name" value="FLOTILLIN BAND_7_5 DOMAIN PROTEIN"/>
    <property type="match status" value="1"/>
</dbReference>
<gene>
    <name evidence="3" type="ORF">GCM10022395_26480</name>
</gene>
<dbReference type="InterPro" id="IPR025640">
    <property type="entry name" value="GYF_2"/>
</dbReference>
<dbReference type="Pfam" id="PF13421">
    <property type="entry name" value="Band_7_1"/>
    <property type="match status" value="1"/>
</dbReference>
<protein>
    <submittedName>
        <fullName evidence="3">SPFH domain-containing protein</fullName>
    </submittedName>
</protein>
<feature type="domain" description="SPFH" evidence="1">
    <location>
        <begin position="31"/>
        <end position="239"/>
    </location>
</feature>
<dbReference type="RefSeq" id="WP_345006774.1">
    <property type="nucleotide sequence ID" value="NZ_BAABCY010000074.1"/>
</dbReference>
<sequence length="376" mass="42445">MGIFDKIKEKLSNEFIDIIEWLDYSDDTICYRFERYQNEIKNNAKLIVREGQTAVFINEGQLADVFTPGTYTLNTQNLPILSTLKGWKYGFESPFKAEVYFVNTRLFTDEKWGTKNPIILNDDRFGLVEIRAFGTYAFRISDAGKFIIDIVGTDNNFTSFEINEHLKSLIATRFTDTVGESKLPIEMYAANTNELSYTCRDVMQLDFMSVGILLDKFFIENVSMPEDLKKEIFEYSRIDKLDLDKLTKFKTAKAIEAAAINDGGTAGAGMGMGMGFVLAQQMGSVMQPQRGGHNQAFQQPAAVPPPMPQAIQYYYAFNGAQAGPVSFEQLKVLFAGRTVNKDTLVWKQGMSEWKPIREVEELKTFLGGSTPPPLPK</sequence>
<dbReference type="EMBL" id="BAABCY010000074">
    <property type="protein sequence ID" value="GAA3576326.1"/>
    <property type="molecule type" value="Genomic_DNA"/>
</dbReference>